<gene>
    <name evidence="4" type="ORF">AMYX_07110</name>
</gene>
<dbReference type="RefSeq" id="WP_176063041.1">
    <property type="nucleotide sequence ID" value="NZ_BJTG01000002.1"/>
</dbReference>
<protein>
    <recommendedName>
        <fullName evidence="6">IPT/TIG domain-containing protein</fullName>
    </recommendedName>
</protein>
<organism evidence="4 5">
    <name type="scientific">Anaeromyxobacter diazotrophicus</name>
    <dbReference type="NCBI Taxonomy" id="2590199"/>
    <lineage>
        <taxon>Bacteria</taxon>
        <taxon>Pseudomonadati</taxon>
        <taxon>Myxococcota</taxon>
        <taxon>Myxococcia</taxon>
        <taxon>Myxococcales</taxon>
        <taxon>Cystobacterineae</taxon>
        <taxon>Anaeromyxobacteraceae</taxon>
        <taxon>Anaeromyxobacter</taxon>
    </lineage>
</organism>
<dbReference type="EMBL" id="BJTG01000002">
    <property type="protein sequence ID" value="GEJ55970.1"/>
    <property type="molecule type" value="Genomic_DNA"/>
</dbReference>
<evidence type="ECO:0000313" key="5">
    <source>
        <dbReference type="Proteomes" id="UP000503640"/>
    </source>
</evidence>
<dbReference type="SUPFAM" id="SSF101898">
    <property type="entry name" value="NHL repeat"/>
    <property type="match status" value="1"/>
</dbReference>
<dbReference type="PROSITE" id="PS51257">
    <property type="entry name" value="PROKAR_LIPOPROTEIN"/>
    <property type="match status" value="1"/>
</dbReference>
<dbReference type="InterPro" id="IPR013783">
    <property type="entry name" value="Ig-like_fold"/>
</dbReference>
<dbReference type="SUPFAM" id="SSF63825">
    <property type="entry name" value="YWTD domain"/>
    <property type="match status" value="1"/>
</dbReference>
<dbReference type="InterPro" id="IPR032485">
    <property type="entry name" value="LRP1-like_beta_prop"/>
</dbReference>
<dbReference type="Gene3D" id="2.60.40.10">
    <property type="entry name" value="Immunoglobulins"/>
    <property type="match status" value="1"/>
</dbReference>
<dbReference type="PANTHER" id="PTHR46513">
    <property type="entry name" value="VITELLOGENIN RECEPTOR-LIKE PROTEIN-RELATED-RELATED"/>
    <property type="match status" value="1"/>
</dbReference>
<feature type="compositionally biased region" description="Gly residues" evidence="1">
    <location>
        <begin position="99"/>
        <end position="117"/>
    </location>
</feature>
<feature type="region of interest" description="Disordered" evidence="1">
    <location>
        <begin position="91"/>
        <end position="129"/>
    </location>
</feature>
<feature type="domain" description="Prolow-density lipoprotein receptor-related protein 1-like beta-propeller" evidence="3">
    <location>
        <begin position="211"/>
        <end position="383"/>
    </location>
</feature>
<dbReference type="Gene3D" id="2.40.10.500">
    <property type="match status" value="1"/>
</dbReference>
<proteinExistence type="predicted"/>
<dbReference type="Proteomes" id="UP000503640">
    <property type="component" value="Unassembled WGS sequence"/>
</dbReference>
<keyword evidence="5" id="KW-1185">Reference proteome</keyword>
<dbReference type="InterPro" id="IPR002909">
    <property type="entry name" value="IPT_dom"/>
</dbReference>
<dbReference type="AlphaFoldDB" id="A0A7I9VIL1"/>
<dbReference type="InterPro" id="IPR050778">
    <property type="entry name" value="Cueball_EGF_LRP_Nidogen"/>
</dbReference>
<comment type="caution">
    <text evidence="4">The sequence shown here is derived from an EMBL/GenBank/DDBJ whole genome shotgun (WGS) entry which is preliminary data.</text>
</comment>
<dbReference type="Pfam" id="PF01833">
    <property type="entry name" value="TIG"/>
    <property type="match status" value="1"/>
</dbReference>
<accession>A0A7I9VIL1</accession>
<reference evidence="5" key="1">
    <citation type="journal article" date="2020" name="Appl. Environ. Microbiol.">
        <title>Diazotrophic Anaeromyxobacter Isolates from Soils.</title>
        <authorList>
            <person name="Masuda Y."/>
            <person name="Yamanaka H."/>
            <person name="Xu Z.X."/>
            <person name="Shiratori Y."/>
            <person name="Aono T."/>
            <person name="Amachi S."/>
            <person name="Senoo K."/>
            <person name="Itoh H."/>
        </authorList>
    </citation>
    <scope>NUCLEOTIDE SEQUENCE [LARGE SCALE GENOMIC DNA]</scope>
    <source>
        <strain evidence="5">R267</strain>
    </source>
</reference>
<dbReference type="Pfam" id="PF16472">
    <property type="entry name" value="DUF5050"/>
    <property type="match status" value="1"/>
</dbReference>
<evidence type="ECO:0008006" key="6">
    <source>
        <dbReference type="Google" id="ProtNLM"/>
    </source>
</evidence>
<feature type="domain" description="IPT/TIG" evidence="2">
    <location>
        <begin position="126"/>
        <end position="199"/>
    </location>
</feature>
<name>A0A7I9VIL1_9BACT</name>
<evidence type="ECO:0000259" key="3">
    <source>
        <dbReference type="Pfam" id="PF16472"/>
    </source>
</evidence>
<evidence type="ECO:0000259" key="2">
    <source>
        <dbReference type="Pfam" id="PF01833"/>
    </source>
</evidence>
<evidence type="ECO:0000256" key="1">
    <source>
        <dbReference type="SAM" id="MobiDB-lite"/>
    </source>
</evidence>
<sequence length="485" mass="48049">MNRRTRIPSPLVAAVSLAVAGALVFACGGSGGGGSSGDWYYHWSCNGDSGCLSTNPTGQASGTSGPISGGQVGCNELMTFGNKFWNIPPATQSCDNSSTGGGTDGGSDGGSGGGGTLSGPPTIGYATPSGAPGTKVAVAGTNLPTTASSGSVTICGANATIAANGTTANIAVVVPTVAAGSCALVVTTALGSATYPTFTVDNAHLPFQLVVDPSNVYWTEQEQGGSVKKVGINGGAVTTLATGLSQAMFIAQDASYVYWTESGGGTVKKVPKAGGTVTTLATGLKQPYAIAVYGGTVYFTEMSGSSVKSVPASATGPTTPTILTSDVSAANAIAVNGTGIYYFCTGNQLCRVGLSGGTGSAFSSVNDQGVSMAIDASQVYWGYRDLHRTTVAGGATTSYGVPYSQYDALAVNTSSLFFSDGYGNVFSVPLAGGTVTTLAPTSGAFMSLAADNTSVYWTDEAHASVKKVAATGGTVTVLATSPNVP</sequence>
<evidence type="ECO:0000313" key="4">
    <source>
        <dbReference type="EMBL" id="GEJ55970.1"/>
    </source>
</evidence>